<dbReference type="Proteomes" id="UP001389717">
    <property type="component" value="Unassembled WGS sequence"/>
</dbReference>
<reference evidence="1 2" key="1">
    <citation type="submission" date="2024-04" db="EMBL/GenBank/DDBJ databases">
        <title>Bacillus oryzaecorticis sp. nov., a moderately halophilic bacterium isolated from rice husks.</title>
        <authorList>
            <person name="Zhu H.-S."/>
        </authorList>
    </citation>
    <scope>NUCLEOTIDE SEQUENCE [LARGE SCALE GENOMIC DNA]</scope>
    <source>
        <strain evidence="1 2">ZC255</strain>
    </source>
</reference>
<dbReference type="RefSeq" id="WP_341979967.1">
    <property type="nucleotide sequence ID" value="NZ_JBBYAF010000003.1"/>
</dbReference>
<name>A0ABU9K6M9_9BACI</name>
<evidence type="ECO:0000313" key="2">
    <source>
        <dbReference type="Proteomes" id="UP001389717"/>
    </source>
</evidence>
<comment type="caution">
    <text evidence="1">The sequence shown here is derived from an EMBL/GenBank/DDBJ whole genome shotgun (WGS) entry which is preliminary data.</text>
</comment>
<dbReference type="EMBL" id="JBBYAF010000003">
    <property type="protein sequence ID" value="MEL3971090.1"/>
    <property type="molecule type" value="Genomic_DNA"/>
</dbReference>
<keyword evidence="2" id="KW-1185">Reference proteome</keyword>
<protein>
    <submittedName>
        <fullName evidence="1">Uncharacterized protein</fullName>
    </submittedName>
</protein>
<organism evidence="1 2">
    <name type="scientific">Rossellomorea oryzaecorticis</name>
    <dbReference type="NCBI Taxonomy" id="1396505"/>
    <lineage>
        <taxon>Bacteria</taxon>
        <taxon>Bacillati</taxon>
        <taxon>Bacillota</taxon>
        <taxon>Bacilli</taxon>
        <taxon>Bacillales</taxon>
        <taxon>Bacillaceae</taxon>
        <taxon>Rossellomorea</taxon>
    </lineage>
</organism>
<accession>A0ABU9K6M9</accession>
<gene>
    <name evidence="1" type="ORF">AAEO50_02265</name>
</gene>
<proteinExistence type="predicted"/>
<sequence>MNHFNLMQFFEGYVRNYRRLNLSVNHNRSMFTKREIDYFANLGEMLGFEVFIEDRKMDRVKGRSRPMDLAWWKWDKRISEEEYVSLDLHLERESVWGKDVETIEKLFSKTEEGCVPTHVIGIQYIESEERIDYLNNLVVEKNSQQKSSALIVYRYWDVETEMEKVSAFWFNPRGKQEERHAFCKEDELGYWFMGFEEEVNLPVTPSLLKY</sequence>
<evidence type="ECO:0000313" key="1">
    <source>
        <dbReference type="EMBL" id="MEL3971090.1"/>
    </source>
</evidence>